<dbReference type="GO" id="GO:0008413">
    <property type="term" value="F:8-oxo-7,8-dihydroguanosine triphosphate pyrophosphatase activity"/>
    <property type="evidence" value="ECO:0007669"/>
    <property type="project" value="TreeGrafter"/>
</dbReference>
<dbReference type="InterPro" id="IPR020476">
    <property type="entry name" value="Nudix_hydrolase"/>
</dbReference>
<evidence type="ECO:0000313" key="13">
    <source>
        <dbReference type="EMBL" id="QLD11666.1"/>
    </source>
</evidence>
<proteinExistence type="inferred from homology"/>
<gene>
    <name evidence="13" type="ORF">HW566_07720</name>
</gene>
<dbReference type="InterPro" id="IPR000086">
    <property type="entry name" value="NUDIX_hydrolase_dom"/>
</dbReference>
<evidence type="ECO:0000256" key="10">
    <source>
        <dbReference type="ARBA" id="ARBA00035861"/>
    </source>
</evidence>
<keyword evidence="3" id="KW-0515">Mutator protein</keyword>
<name>A0A7D5EWL9_9MICO</name>
<comment type="similarity">
    <text evidence="2">Belongs to the Nudix hydrolase family.</text>
</comment>
<dbReference type="AlphaFoldDB" id="A0A7D5EWL9"/>
<dbReference type="PROSITE" id="PS51462">
    <property type="entry name" value="NUDIX"/>
    <property type="match status" value="1"/>
</dbReference>
<dbReference type="SUPFAM" id="SSF55811">
    <property type="entry name" value="Nudix"/>
    <property type="match status" value="1"/>
</dbReference>
<evidence type="ECO:0000259" key="12">
    <source>
        <dbReference type="PROSITE" id="PS51462"/>
    </source>
</evidence>
<keyword evidence="4" id="KW-0235">DNA replication</keyword>
<dbReference type="Proteomes" id="UP000509638">
    <property type="component" value="Chromosome"/>
</dbReference>
<keyword evidence="7" id="KW-0378">Hydrolase</keyword>
<protein>
    <recommendedName>
        <fullName evidence="11">8-oxo-dGTP diphosphatase</fullName>
        <ecNumber evidence="11">3.6.1.55</ecNumber>
    </recommendedName>
</protein>
<dbReference type="RefSeq" id="WP_178011786.1">
    <property type="nucleotide sequence ID" value="NZ_CP058316.1"/>
</dbReference>
<evidence type="ECO:0000256" key="5">
    <source>
        <dbReference type="ARBA" id="ARBA00022723"/>
    </source>
</evidence>
<comment type="cofactor">
    <cofactor evidence="1">
        <name>Mg(2+)</name>
        <dbReference type="ChEBI" id="CHEBI:18420"/>
    </cofactor>
</comment>
<dbReference type="Pfam" id="PF00293">
    <property type="entry name" value="NUDIX"/>
    <property type="match status" value="1"/>
</dbReference>
<organism evidence="13 14">
    <name type="scientific">Microbacterium oleivorans</name>
    <dbReference type="NCBI Taxonomy" id="273677"/>
    <lineage>
        <taxon>Bacteria</taxon>
        <taxon>Bacillati</taxon>
        <taxon>Actinomycetota</taxon>
        <taxon>Actinomycetes</taxon>
        <taxon>Micrococcales</taxon>
        <taxon>Microbacteriaceae</taxon>
        <taxon>Microbacterium</taxon>
    </lineage>
</organism>
<dbReference type="GO" id="GO:0006281">
    <property type="term" value="P:DNA repair"/>
    <property type="evidence" value="ECO:0007669"/>
    <property type="project" value="UniProtKB-KW"/>
</dbReference>
<evidence type="ECO:0000256" key="1">
    <source>
        <dbReference type="ARBA" id="ARBA00001946"/>
    </source>
</evidence>
<accession>A0A7D5EWL9</accession>
<dbReference type="InterPro" id="IPR015797">
    <property type="entry name" value="NUDIX_hydrolase-like_dom_sf"/>
</dbReference>
<evidence type="ECO:0000256" key="11">
    <source>
        <dbReference type="ARBA" id="ARBA00038905"/>
    </source>
</evidence>
<keyword evidence="8" id="KW-0460">Magnesium</keyword>
<reference evidence="13 14" key="1">
    <citation type="submission" date="2020-06" db="EMBL/GenBank/DDBJ databases">
        <authorList>
            <person name="Jo H."/>
        </authorList>
    </citation>
    <scope>NUCLEOTIDE SEQUENCE [LARGE SCALE GENOMIC DNA]</scope>
    <source>
        <strain evidence="13 14">I46</strain>
    </source>
</reference>
<sequence>MLGLDGRMGDNEAMSTPMRVAAAIVVNDAGRVLIGRRRPGLRSAGCWEFPGGKLEAGEAPPDAIVRELREELSIEVKPGEELCRSIAVDENIELICVWATLVSAAPLRSTDHDIFLWESPESLPLSGWCAPDLEAVALLRRGATSPTTYT</sequence>
<dbReference type="EC" id="3.6.1.55" evidence="11"/>
<dbReference type="GO" id="GO:0044716">
    <property type="term" value="F:8-oxo-GDP phosphatase activity"/>
    <property type="evidence" value="ECO:0007669"/>
    <property type="project" value="TreeGrafter"/>
</dbReference>
<evidence type="ECO:0000256" key="8">
    <source>
        <dbReference type="ARBA" id="ARBA00022842"/>
    </source>
</evidence>
<keyword evidence="9" id="KW-0234">DNA repair</keyword>
<dbReference type="Gene3D" id="3.90.79.10">
    <property type="entry name" value="Nucleoside Triphosphate Pyrophosphohydrolase"/>
    <property type="match status" value="1"/>
</dbReference>
<evidence type="ECO:0000256" key="7">
    <source>
        <dbReference type="ARBA" id="ARBA00022801"/>
    </source>
</evidence>
<dbReference type="InterPro" id="IPR047127">
    <property type="entry name" value="MutT-like"/>
</dbReference>
<dbReference type="PRINTS" id="PR00502">
    <property type="entry name" value="NUDIXFAMILY"/>
</dbReference>
<dbReference type="CDD" id="cd03425">
    <property type="entry name" value="NUDIX_MutT_NudA_like"/>
    <property type="match status" value="1"/>
</dbReference>
<dbReference type="PANTHER" id="PTHR47707">
    <property type="entry name" value="8-OXO-DGTP DIPHOSPHATASE"/>
    <property type="match status" value="1"/>
</dbReference>
<evidence type="ECO:0000256" key="6">
    <source>
        <dbReference type="ARBA" id="ARBA00022763"/>
    </source>
</evidence>
<keyword evidence="6" id="KW-0227">DNA damage</keyword>
<evidence type="ECO:0000256" key="2">
    <source>
        <dbReference type="ARBA" id="ARBA00005582"/>
    </source>
</evidence>
<dbReference type="EMBL" id="CP058316">
    <property type="protein sequence ID" value="QLD11666.1"/>
    <property type="molecule type" value="Genomic_DNA"/>
</dbReference>
<dbReference type="GO" id="GO:0046872">
    <property type="term" value="F:metal ion binding"/>
    <property type="evidence" value="ECO:0007669"/>
    <property type="project" value="UniProtKB-KW"/>
</dbReference>
<comment type="catalytic activity">
    <reaction evidence="10">
        <text>8-oxo-dGTP + H2O = 8-oxo-dGMP + diphosphate + H(+)</text>
        <dbReference type="Rhea" id="RHEA:31575"/>
        <dbReference type="ChEBI" id="CHEBI:15377"/>
        <dbReference type="ChEBI" id="CHEBI:15378"/>
        <dbReference type="ChEBI" id="CHEBI:33019"/>
        <dbReference type="ChEBI" id="CHEBI:63224"/>
        <dbReference type="ChEBI" id="CHEBI:77896"/>
        <dbReference type="EC" id="3.6.1.55"/>
    </reaction>
</comment>
<dbReference type="GO" id="GO:0044715">
    <property type="term" value="F:8-oxo-dGDP phosphatase activity"/>
    <property type="evidence" value="ECO:0007669"/>
    <property type="project" value="TreeGrafter"/>
</dbReference>
<keyword evidence="5" id="KW-0479">Metal-binding</keyword>
<dbReference type="PANTHER" id="PTHR47707:SF1">
    <property type="entry name" value="NUDIX HYDROLASE FAMILY PROTEIN"/>
    <property type="match status" value="1"/>
</dbReference>
<evidence type="ECO:0000256" key="3">
    <source>
        <dbReference type="ARBA" id="ARBA00022457"/>
    </source>
</evidence>
<evidence type="ECO:0000256" key="4">
    <source>
        <dbReference type="ARBA" id="ARBA00022705"/>
    </source>
</evidence>
<evidence type="ECO:0000313" key="14">
    <source>
        <dbReference type="Proteomes" id="UP000509638"/>
    </source>
</evidence>
<feature type="domain" description="Nudix hydrolase" evidence="12">
    <location>
        <begin position="16"/>
        <end position="142"/>
    </location>
</feature>
<dbReference type="GO" id="GO:0006260">
    <property type="term" value="P:DNA replication"/>
    <property type="evidence" value="ECO:0007669"/>
    <property type="project" value="UniProtKB-KW"/>
</dbReference>
<dbReference type="GO" id="GO:0035539">
    <property type="term" value="F:8-oxo-7,8-dihydrodeoxyguanosine triphosphate pyrophosphatase activity"/>
    <property type="evidence" value="ECO:0007669"/>
    <property type="project" value="UniProtKB-EC"/>
</dbReference>
<evidence type="ECO:0000256" key="9">
    <source>
        <dbReference type="ARBA" id="ARBA00023204"/>
    </source>
</evidence>